<dbReference type="Pfam" id="PF12174">
    <property type="entry name" value="RST"/>
    <property type="match status" value="1"/>
</dbReference>
<proteinExistence type="predicted"/>
<sequence>MNTKSGKVLDNVRRVVVNLKRKQSDRGTISSAGAIRVLPQLSSPSSLIRNHAKRRKLDGLNGCCAFPSGKCLLKYYSNFKKSGILHRLMYYYNEEWNDFSQDIVANVNKDFRVKKSAVEVEVNGNRILLDFMRMMQLDMNTGLHQPIAWIDVSGKCFFPEVFSDCDEPHGCQYEFAEDHDYLEGEGHDHLGAEPQGSNDIDLNLEIEIQGLDDESTGESIPIVEIVQAHEDAAPEDCGDEIISCTKSSDVEIDENRRDIQQMEGNMILTVGPVHGSLDSDAVRELFFRAISSCAAKIVEIRPCTSIVMGSRLELFEKQVEITKRYRGDANVQYAWLPCLSGTVSAILKYGVGHYDHYLKINPPHGDGIHLIPANGSQISSNYFDVDENNTRHMVLCRVIMGNMELVRCGSNQFLPSSEDFDSGVDRLQNPNHYVVWNMNKNSHIYPECVVSFKMTSDVEEPVCGNANGDDIPRFSNYEGPQAQVLGETVQARAPKSPWMPFPMLFAAISSKVTRDSMDLLRTNYALFRNKKMSRDTFVKKLRLIVGDNLLKSAITSLQRKVWPVSLCN</sequence>
<dbReference type="SUPFAM" id="SSF56399">
    <property type="entry name" value="ADP-ribosylation"/>
    <property type="match status" value="1"/>
</dbReference>
<keyword evidence="9" id="KW-1185">Reference proteome</keyword>
<comment type="subcellular location">
    <subcellularLocation>
        <location evidence="1">Nucleus</location>
    </subcellularLocation>
</comment>
<evidence type="ECO:0000256" key="4">
    <source>
        <dbReference type="ARBA" id="ARBA00023242"/>
    </source>
</evidence>
<dbReference type="Proteomes" id="UP001318860">
    <property type="component" value="Unassembled WGS sequence"/>
</dbReference>
<evidence type="ECO:0000256" key="3">
    <source>
        <dbReference type="ARBA" id="ARBA00023016"/>
    </source>
</evidence>
<keyword evidence="2" id="KW-0217">Developmental protein</keyword>
<dbReference type="PANTHER" id="PTHR32263">
    <property type="entry name" value="INACTIVE POLY [ADP-RIBOSE] POLYMERASE SRO4-RELATED"/>
    <property type="match status" value="1"/>
</dbReference>
<name>A0ABR0XSL1_REHGL</name>
<dbReference type="PROSITE" id="PS50918">
    <property type="entry name" value="WWE"/>
    <property type="match status" value="1"/>
</dbReference>
<dbReference type="EMBL" id="JABTTQ020000002">
    <property type="protein sequence ID" value="KAK6162187.1"/>
    <property type="molecule type" value="Genomic_DNA"/>
</dbReference>
<accession>A0ABR0XSL1</accession>
<dbReference type="PANTHER" id="PTHR32263:SF41">
    <property type="entry name" value="INACTIVE POLY [ADP-RIBOSE] POLYMERASE RCD1-LIKE ISOFORM X1"/>
    <property type="match status" value="1"/>
</dbReference>
<feature type="domain" description="WWE" evidence="5">
    <location>
        <begin position="74"/>
        <end position="149"/>
    </location>
</feature>
<comment type="caution">
    <text evidence="8">The sequence shown here is derived from an EMBL/GenBank/DDBJ whole genome shotgun (WGS) entry which is preliminary data.</text>
</comment>
<dbReference type="PROSITE" id="PS51059">
    <property type="entry name" value="PARP_CATALYTIC"/>
    <property type="match status" value="1"/>
</dbReference>
<dbReference type="Pfam" id="PF23467">
    <property type="entry name" value="WWE_5"/>
    <property type="match status" value="1"/>
</dbReference>
<reference evidence="8 9" key="1">
    <citation type="journal article" date="2021" name="Comput. Struct. Biotechnol. J.">
        <title>De novo genome assembly of the potent medicinal plant Rehmannia glutinosa using nanopore technology.</title>
        <authorList>
            <person name="Ma L."/>
            <person name="Dong C."/>
            <person name="Song C."/>
            <person name="Wang X."/>
            <person name="Zheng X."/>
            <person name="Niu Y."/>
            <person name="Chen S."/>
            <person name="Feng W."/>
        </authorList>
    </citation>
    <scope>NUCLEOTIDE SEQUENCE [LARGE SCALE GENOMIC DNA]</scope>
    <source>
        <strain evidence="8">DH-2019</strain>
    </source>
</reference>
<dbReference type="Gene3D" id="3.90.228.10">
    <property type="match status" value="1"/>
</dbReference>
<dbReference type="InterPro" id="IPR057823">
    <property type="entry name" value="WWE_RCD1"/>
</dbReference>
<dbReference type="InterPro" id="IPR022003">
    <property type="entry name" value="RST"/>
</dbReference>
<feature type="domain" description="RST" evidence="7">
    <location>
        <begin position="492"/>
        <end position="563"/>
    </location>
</feature>
<protein>
    <recommendedName>
        <fullName evidence="10">Inactive poly [ADP-ribose] polymerase RCD1-like</fullName>
    </recommendedName>
</protein>
<dbReference type="PROSITE" id="PS51879">
    <property type="entry name" value="RST"/>
    <property type="match status" value="1"/>
</dbReference>
<dbReference type="InterPro" id="IPR044964">
    <property type="entry name" value="RCD1/SRO1-5"/>
</dbReference>
<gene>
    <name evidence="8" type="ORF">DH2020_002028</name>
</gene>
<keyword evidence="4" id="KW-0539">Nucleus</keyword>
<dbReference type="InterPro" id="IPR012317">
    <property type="entry name" value="Poly(ADP-ribose)pol_cat_dom"/>
</dbReference>
<evidence type="ECO:0000313" key="9">
    <source>
        <dbReference type="Proteomes" id="UP001318860"/>
    </source>
</evidence>
<dbReference type="InterPro" id="IPR004170">
    <property type="entry name" value="WWE_dom"/>
</dbReference>
<evidence type="ECO:0000256" key="2">
    <source>
        <dbReference type="ARBA" id="ARBA00022473"/>
    </source>
</evidence>
<keyword evidence="3" id="KW-0346">Stress response</keyword>
<feature type="domain" description="PARP catalytic" evidence="6">
    <location>
        <begin position="253"/>
        <end position="473"/>
    </location>
</feature>
<evidence type="ECO:0000259" key="5">
    <source>
        <dbReference type="PROSITE" id="PS50918"/>
    </source>
</evidence>
<evidence type="ECO:0000256" key="1">
    <source>
        <dbReference type="ARBA" id="ARBA00004123"/>
    </source>
</evidence>
<organism evidence="8 9">
    <name type="scientific">Rehmannia glutinosa</name>
    <name type="common">Chinese foxglove</name>
    <dbReference type="NCBI Taxonomy" id="99300"/>
    <lineage>
        <taxon>Eukaryota</taxon>
        <taxon>Viridiplantae</taxon>
        <taxon>Streptophyta</taxon>
        <taxon>Embryophyta</taxon>
        <taxon>Tracheophyta</taxon>
        <taxon>Spermatophyta</taxon>
        <taxon>Magnoliopsida</taxon>
        <taxon>eudicotyledons</taxon>
        <taxon>Gunneridae</taxon>
        <taxon>Pentapetalae</taxon>
        <taxon>asterids</taxon>
        <taxon>lamiids</taxon>
        <taxon>Lamiales</taxon>
        <taxon>Orobanchaceae</taxon>
        <taxon>Rehmannieae</taxon>
        <taxon>Rehmannia</taxon>
    </lineage>
</organism>
<evidence type="ECO:0008006" key="10">
    <source>
        <dbReference type="Google" id="ProtNLM"/>
    </source>
</evidence>
<evidence type="ECO:0000259" key="6">
    <source>
        <dbReference type="PROSITE" id="PS51059"/>
    </source>
</evidence>
<evidence type="ECO:0000259" key="7">
    <source>
        <dbReference type="PROSITE" id="PS51879"/>
    </source>
</evidence>
<evidence type="ECO:0000313" key="8">
    <source>
        <dbReference type="EMBL" id="KAK6162187.1"/>
    </source>
</evidence>